<feature type="transmembrane region" description="Helical" evidence="4">
    <location>
        <begin position="280"/>
        <end position="299"/>
    </location>
</feature>
<gene>
    <name evidence="7" type="ORF">IAE60_09195</name>
</gene>
<feature type="transmembrane region" description="Helical" evidence="4">
    <location>
        <begin position="152"/>
        <end position="174"/>
    </location>
</feature>
<reference evidence="7 8" key="1">
    <citation type="submission" date="2020-08" db="EMBL/GenBank/DDBJ databases">
        <title>Streptomycin Non-resistant strain, P. mexicana.</title>
        <authorList>
            <person name="Ganesh-Kumar S."/>
            <person name="Zhe T."/>
            <person name="Yu Z."/>
            <person name="Min Y."/>
        </authorList>
    </citation>
    <scope>NUCLEOTIDE SEQUENCE [LARGE SCALE GENOMIC DNA]</scope>
    <source>
        <strain evidence="7 8">GTZY2</strain>
    </source>
</reference>
<dbReference type="PROSITE" id="PS50887">
    <property type="entry name" value="GGDEF"/>
    <property type="match status" value="1"/>
</dbReference>
<dbReference type="PANTHER" id="PTHR45138">
    <property type="entry name" value="REGULATORY COMPONENTS OF SENSORY TRANSDUCTION SYSTEM"/>
    <property type="match status" value="1"/>
</dbReference>
<proteinExistence type="predicted"/>
<dbReference type="GO" id="GO:0043709">
    <property type="term" value="P:cell adhesion involved in single-species biofilm formation"/>
    <property type="evidence" value="ECO:0007669"/>
    <property type="project" value="TreeGrafter"/>
</dbReference>
<name>A0A7G9THT2_PSEMX</name>
<keyword evidence="4" id="KW-1133">Transmembrane helix</keyword>
<dbReference type="SUPFAM" id="SSF55073">
    <property type="entry name" value="Nucleotide cyclase"/>
    <property type="match status" value="1"/>
</dbReference>
<sequence>MAGWLVLLCALPCLALATPQVGRDYLVTGAPTSEQAPQRHCTPAMRAQLTERVEIPAPPGGWSGAPQAVNVFNVFAGEVRVHHGDREVCGRMHDARTRDSRFRAGIGMVAVPPAGSREPIQVAWATPLKAGWIPTVRIGAPSPIQQFDTARLLVRTACVAIAIALAFMALMGFLSTRDRVFLGYTLLCTLTVLGQAVLSGLSGYPEPWLPIGDQESRWLVVLSCLGLPVLLYVMWLLTGAARAWRAAGRWLARATVAFCATALLAVWLPRGALSRLATGMDAGFAAGCVAILVLSLAGLRRRRGDALAAIAAVLPFLAMTLMDMADNGVLIEYRVEAIQLAITWFLTVSAYVLNLRLGQLRRQRDEMRALADTDELTGLPNRRAGLKRLEQHMDAARADGGLLAVGFLDIDLFKRINDVHGHAVGDRVLVAVAATLTSAVRDPADVIRMGGEEFLVLLPGIGGATARARLDAMRTGVGAAGAALGIEGLAVTASIGLASLTPDDADAASLLRRADEAMYRAKRAGRDRVVEAGSTPDGEG</sequence>
<feature type="signal peptide" evidence="5">
    <location>
        <begin position="1"/>
        <end position="17"/>
    </location>
</feature>
<evidence type="ECO:0000259" key="6">
    <source>
        <dbReference type="PROSITE" id="PS50887"/>
    </source>
</evidence>
<feature type="transmembrane region" description="Helical" evidence="4">
    <location>
        <begin position="250"/>
        <end position="268"/>
    </location>
</feature>
<evidence type="ECO:0000256" key="2">
    <source>
        <dbReference type="ARBA" id="ARBA00012528"/>
    </source>
</evidence>
<feature type="transmembrane region" description="Helical" evidence="4">
    <location>
        <begin position="181"/>
        <end position="198"/>
    </location>
</feature>
<evidence type="ECO:0000256" key="4">
    <source>
        <dbReference type="SAM" id="Phobius"/>
    </source>
</evidence>
<dbReference type="GO" id="GO:0052621">
    <property type="term" value="F:diguanylate cyclase activity"/>
    <property type="evidence" value="ECO:0007669"/>
    <property type="project" value="UniProtKB-EC"/>
</dbReference>
<accession>A0A7G9THT2</accession>
<keyword evidence="5" id="KW-0732">Signal</keyword>
<dbReference type="GO" id="GO:1902201">
    <property type="term" value="P:negative regulation of bacterial-type flagellum-dependent cell motility"/>
    <property type="evidence" value="ECO:0007669"/>
    <property type="project" value="TreeGrafter"/>
</dbReference>
<protein>
    <recommendedName>
        <fullName evidence="2">diguanylate cyclase</fullName>
        <ecNumber evidence="2">2.7.7.65</ecNumber>
    </recommendedName>
</protein>
<dbReference type="Pfam" id="PF00990">
    <property type="entry name" value="GGDEF"/>
    <property type="match status" value="1"/>
</dbReference>
<feature type="domain" description="GGDEF" evidence="6">
    <location>
        <begin position="401"/>
        <end position="534"/>
    </location>
</feature>
<dbReference type="InterPro" id="IPR043128">
    <property type="entry name" value="Rev_trsase/Diguanyl_cyclase"/>
</dbReference>
<dbReference type="EC" id="2.7.7.65" evidence="2"/>
<dbReference type="Pfam" id="PF07695">
    <property type="entry name" value="7TMR-DISM_7TM"/>
    <property type="match status" value="1"/>
</dbReference>
<dbReference type="InterPro" id="IPR050469">
    <property type="entry name" value="Diguanylate_Cyclase"/>
</dbReference>
<dbReference type="NCBIfam" id="TIGR00254">
    <property type="entry name" value="GGDEF"/>
    <property type="match status" value="1"/>
</dbReference>
<dbReference type="Gene3D" id="3.30.70.270">
    <property type="match status" value="1"/>
</dbReference>
<evidence type="ECO:0000313" key="7">
    <source>
        <dbReference type="EMBL" id="QNN79657.1"/>
    </source>
</evidence>
<evidence type="ECO:0000256" key="1">
    <source>
        <dbReference type="ARBA" id="ARBA00001946"/>
    </source>
</evidence>
<feature type="transmembrane region" description="Helical" evidence="4">
    <location>
        <begin position="306"/>
        <end position="325"/>
    </location>
</feature>
<dbReference type="CDD" id="cd01949">
    <property type="entry name" value="GGDEF"/>
    <property type="match status" value="1"/>
</dbReference>
<dbReference type="Proteomes" id="UP000515838">
    <property type="component" value="Chromosome"/>
</dbReference>
<dbReference type="InterPro" id="IPR029787">
    <property type="entry name" value="Nucleotide_cyclase"/>
</dbReference>
<comment type="cofactor">
    <cofactor evidence="1">
        <name>Mg(2+)</name>
        <dbReference type="ChEBI" id="CHEBI:18420"/>
    </cofactor>
</comment>
<keyword evidence="4" id="KW-0472">Membrane</keyword>
<dbReference type="SMART" id="SM00267">
    <property type="entry name" value="GGDEF"/>
    <property type="match status" value="1"/>
</dbReference>
<feature type="chain" id="PRO_5028877605" description="diguanylate cyclase" evidence="5">
    <location>
        <begin position="18"/>
        <end position="540"/>
    </location>
</feature>
<dbReference type="EMBL" id="CP060731">
    <property type="protein sequence ID" value="QNN79657.1"/>
    <property type="molecule type" value="Genomic_DNA"/>
</dbReference>
<feature type="transmembrane region" description="Helical" evidence="4">
    <location>
        <begin position="218"/>
        <end position="238"/>
    </location>
</feature>
<dbReference type="InterPro" id="IPR000160">
    <property type="entry name" value="GGDEF_dom"/>
</dbReference>
<dbReference type="PANTHER" id="PTHR45138:SF9">
    <property type="entry name" value="DIGUANYLATE CYCLASE DGCM-RELATED"/>
    <property type="match status" value="1"/>
</dbReference>
<dbReference type="InterPro" id="IPR011623">
    <property type="entry name" value="7TMR_DISM_rcpt_extracell_dom1"/>
</dbReference>
<evidence type="ECO:0000313" key="8">
    <source>
        <dbReference type="Proteomes" id="UP000515838"/>
    </source>
</evidence>
<evidence type="ECO:0000256" key="5">
    <source>
        <dbReference type="SAM" id="SignalP"/>
    </source>
</evidence>
<dbReference type="AlphaFoldDB" id="A0A7G9THT2"/>
<organism evidence="7 8">
    <name type="scientific">Pseudoxanthomonas mexicana</name>
    <dbReference type="NCBI Taxonomy" id="128785"/>
    <lineage>
        <taxon>Bacteria</taxon>
        <taxon>Pseudomonadati</taxon>
        <taxon>Pseudomonadota</taxon>
        <taxon>Gammaproteobacteria</taxon>
        <taxon>Lysobacterales</taxon>
        <taxon>Lysobacteraceae</taxon>
        <taxon>Pseudoxanthomonas</taxon>
    </lineage>
</organism>
<comment type="catalytic activity">
    <reaction evidence="3">
        <text>2 GTP = 3',3'-c-di-GMP + 2 diphosphate</text>
        <dbReference type="Rhea" id="RHEA:24898"/>
        <dbReference type="ChEBI" id="CHEBI:33019"/>
        <dbReference type="ChEBI" id="CHEBI:37565"/>
        <dbReference type="ChEBI" id="CHEBI:58805"/>
        <dbReference type="EC" id="2.7.7.65"/>
    </reaction>
</comment>
<dbReference type="GO" id="GO:0005886">
    <property type="term" value="C:plasma membrane"/>
    <property type="evidence" value="ECO:0007669"/>
    <property type="project" value="TreeGrafter"/>
</dbReference>
<keyword evidence="4" id="KW-0812">Transmembrane</keyword>
<evidence type="ECO:0000256" key="3">
    <source>
        <dbReference type="ARBA" id="ARBA00034247"/>
    </source>
</evidence>
<feature type="transmembrane region" description="Helical" evidence="4">
    <location>
        <begin position="337"/>
        <end position="357"/>
    </location>
</feature>
<dbReference type="FunFam" id="3.30.70.270:FF:000001">
    <property type="entry name" value="Diguanylate cyclase domain protein"/>
    <property type="match status" value="1"/>
</dbReference>